<accession>A0A814AHQ2</accession>
<reference evidence="1" key="1">
    <citation type="submission" date="2021-02" db="EMBL/GenBank/DDBJ databases">
        <authorList>
            <person name="Nowell W R."/>
        </authorList>
    </citation>
    <scope>NUCLEOTIDE SEQUENCE</scope>
    <source>
        <strain evidence="1">Ploen Becks lab</strain>
    </source>
</reference>
<dbReference type="AlphaFoldDB" id="A0A814AHQ2"/>
<keyword evidence="2" id="KW-1185">Reference proteome</keyword>
<dbReference type="Proteomes" id="UP000663879">
    <property type="component" value="Unassembled WGS sequence"/>
</dbReference>
<gene>
    <name evidence="1" type="ORF">OXX778_LOCUS12124</name>
</gene>
<evidence type="ECO:0000313" key="1">
    <source>
        <dbReference type="EMBL" id="CAF0915473.1"/>
    </source>
</evidence>
<evidence type="ECO:0008006" key="3">
    <source>
        <dbReference type="Google" id="ProtNLM"/>
    </source>
</evidence>
<proteinExistence type="predicted"/>
<protein>
    <recommendedName>
        <fullName evidence="3">MULE transposase domain-containing protein</fullName>
    </recommendedName>
</protein>
<name>A0A814AHQ2_9BILA</name>
<organism evidence="1 2">
    <name type="scientific">Brachionus calyciflorus</name>
    <dbReference type="NCBI Taxonomy" id="104777"/>
    <lineage>
        <taxon>Eukaryota</taxon>
        <taxon>Metazoa</taxon>
        <taxon>Spiralia</taxon>
        <taxon>Gnathifera</taxon>
        <taxon>Rotifera</taxon>
        <taxon>Eurotatoria</taxon>
        <taxon>Monogononta</taxon>
        <taxon>Pseudotrocha</taxon>
        <taxon>Ploima</taxon>
        <taxon>Brachionidae</taxon>
        <taxon>Brachionus</taxon>
    </lineage>
</organism>
<evidence type="ECO:0000313" key="2">
    <source>
        <dbReference type="Proteomes" id="UP000663879"/>
    </source>
</evidence>
<sequence>MGSKIVKSQLYYIRSKSRPTLPNNTNELTLTDEFVLTNDNNRFLLFDSMDEDRMVCFCSDTGLEILAACEWWYADATFSACPKIYYQLFGLHGWFNNTMLMLMKRKNYDAYRKFLDLLRTHAFKLHPTLRLNPIKITTDYEIAMIRAFEFTFPRIQVIGCWFHYTQCITHKCNNAGFKLRLMTDSNFKLWVDKLYSLALVPIHIIPQAIEVIEKSIPDGAQPIYDYFKDNWLNRPLESWNHSTNKGPKTNNHLEGFHCKLNRNLGAAHPNIYKLIRFFKTTEANVSVDFATIKLKRVESLKPRKNKNINREIQFNYIIQDLLENKISIEDFFNQFSLIK</sequence>
<dbReference type="OrthoDB" id="6123510at2759"/>
<dbReference type="EMBL" id="CAJNOC010002148">
    <property type="protein sequence ID" value="CAF0915473.1"/>
    <property type="molecule type" value="Genomic_DNA"/>
</dbReference>
<comment type="caution">
    <text evidence="1">The sequence shown here is derived from an EMBL/GenBank/DDBJ whole genome shotgun (WGS) entry which is preliminary data.</text>
</comment>